<comment type="caution">
    <text evidence="1">The sequence shown here is derived from an EMBL/GenBank/DDBJ whole genome shotgun (WGS) entry which is preliminary data.</text>
</comment>
<organism evidence="1 2">
    <name type="scientific">Melastoma candidum</name>
    <dbReference type="NCBI Taxonomy" id="119954"/>
    <lineage>
        <taxon>Eukaryota</taxon>
        <taxon>Viridiplantae</taxon>
        <taxon>Streptophyta</taxon>
        <taxon>Embryophyta</taxon>
        <taxon>Tracheophyta</taxon>
        <taxon>Spermatophyta</taxon>
        <taxon>Magnoliopsida</taxon>
        <taxon>eudicotyledons</taxon>
        <taxon>Gunneridae</taxon>
        <taxon>Pentapetalae</taxon>
        <taxon>rosids</taxon>
        <taxon>malvids</taxon>
        <taxon>Myrtales</taxon>
        <taxon>Melastomataceae</taxon>
        <taxon>Melastomatoideae</taxon>
        <taxon>Melastomateae</taxon>
        <taxon>Melastoma</taxon>
    </lineage>
</organism>
<gene>
    <name evidence="1" type="ORF">MLD38_035126</name>
</gene>
<proteinExistence type="predicted"/>
<name>A0ACB9MCJ6_9MYRT</name>
<keyword evidence="2" id="KW-1185">Reference proteome</keyword>
<dbReference type="Proteomes" id="UP001057402">
    <property type="component" value="Chromosome 10"/>
</dbReference>
<sequence length="200" mass="23188">MDVSIILTILSLFILTLGFRFLNWVWFRPKRLQHFLLRQGLSGNPYRFLVGDLDESKSLVERAYSTPLSLSDDLKPRVQPLVHHVLLTHGKRSFSWEGPIPRVFISDPPLIKEIFSNYHDFQKPNSNPLANLLVKGILRMEGDNWSVHRKILNPAFHLGKLKVMLPAIHSSSQHMIFRWEEMLSGRESCEDQGSFQQSRT</sequence>
<evidence type="ECO:0000313" key="2">
    <source>
        <dbReference type="Proteomes" id="UP001057402"/>
    </source>
</evidence>
<accession>A0ACB9MCJ6</accession>
<protein>
    <submittedName>
        <fullName evidence="1">Uncharacterized protein</fullName>
    </submittedName>
</protein>
<reference evidence="2" key="1">
    <citation type="journal article" date="2023" name="Front. Plant Sci.">
        <title>Chromosomal-level genome assembly of Melastoma candidum provides insights into trichome evolution.</title>
        <authorList>
            <person name="Zhong Y."/>
            <person name="Wu W."/>
            <person name="Sun C."/>
            <person name="Zou P."/>
            <person name="Liu Y."/>
            <person name="Dai S."/>
            <person name="Zhou R."/>
        </authorList>
    </citation>
    <scope>NUCLEOTIDE SEQUENCE [LARGE SCALE GENOMIC DNA]</scope>
</reference>
<dbReference type="EMBL" id="CM042889">
    <property type="protein sequence ID" value="KAI4321783.1"/>
    <property type="molecule type" value="Genomic_DNA"/>
</dbReference>
<evidence type="ECO:0000313" key="1">
    <source>
        <dbReference type="EMBL" id="KAI4321783.1"/>
    </source>
</evidence>